<proteinExistence type="predicted"/>
<accession>A0A645BIX2</accession>
<dbReference type="AlphaFoldDB" id="A0A645BIX2"/>
<organism evidence="1">
    <name type="scientific">bioreactor metagenome</name>
    <dbReference type="NCBI Taxonomy" id="1076179"/>
    <lineage>
        <taxon>unclassified sequences</taxon>
        <taxon>metagenomes</taxon>
        <taxon>ecological metagenomes</taxon>
    </lineage>
</organism>
<comment type="caution">
    <text evidence="1">The sequence shown here is derived from an EMBL/GenBank/DDBJ whole genome shotgun (WGS) entry which is preliminary data.</text>
</comment>
<name>A0A645BIX2_9ZZZZ</name>
<protein>
    <submittedName>
        <fullName evidence="1">Uncharacterized protein</fullName>
    </submittedName>
</protein>
<gene>
    <name evidence="1" type="ORF">SDC9_112117</name>
</gene>
<reference evidence="1" key="1">
    <citation type="submission" date="2019-08" db="EMBL/GenBank/DDBJ databases">
        <authorList>
            <person name="Kucharzyk K."/>
            <person name="Murdoch R.W."/>
            <person name="Higgins S."/>
            <person name="Loffler F."/>
        </authorList>
    </citation>
    <scope>NUCLEOTIDE SEQUENCE</scope>
</reference>
<evidence type="ECO:0000313" key="1">
    <source>
        <dbReference type="EMBL" id="MPM65222.1"/>
    </source>
</evidence>
<sequence>MLPDFEAALHDFLQADVPTIGVLKAIPSAKNLTKRLNLTETYLNLARSLFAELEADPGTTVLRTTGRYDEAAKAAVNEWVKCFATK</sequence>
<dbReference type="EMBL" id="VSSQ01020400">
    <property type="protein sequence ID" value="MPM65222.1"/>
    <property type="molecule type" value="Genomic_DNA"/>
</dbReference>